<feature type="region of interest" description="Disordered" evidence="1">
    <location>
        <begin position="563"/>
        <end position="592"/>
    </location>
</feature>
<evidence type="ECO:0000256" key="1">
    <source>
        <dbReference type="SAM" id="MobiDB-lite"/>
    </source>
</evidence>
<protein>
    <submittedName>
        <fullName evidence="2">Uncharacterized protein</fullName>
    </submittedName>
</protein>
<dbReference type="OrthoDB" id="2963168at2759"/>
<dbReference type="Gene3D" id="3.30.420.40">
    <property type="match status" value="3"/>
</dbReference>
<dbReference type="SUPFAM" id="SSF53067">
    <property type="entry name" value="Actin-like ATPase domain"/>
    <property type="match status" value="2"/>
</dbReference>
<sequence>MSSTTGNAPPTLVIGIDFGTTYSGVAWSRSGRKGQIKLVTDWKTLKNYQSDKEKVPSAIFYRHMSDENPPWGYATPLEDTVLRWFKLLLVDDQFLSEKVRGSPQLSKARALMQRANKTPVQVFAVGNRMLKISRVHVVVTLPAIWPHYVRGRMTEALKHAGLLGISRDGETTLSFISEPEAAALTCLEENSDRPDVGVGDHFIVCDAGGGTVDIITYKVEKLNPLIVSESIEGDGDLCGAMFLDEKFLALLKESIHYEAQKKLQPPGLQKIMDDDWEAGIKSSVCRASSGWDIQLSYNGSVNSRFCPSKIRIEGEVVRKKVYNPVIEQIQDLVTKQVNQVKKKHRRFMILVGGFGKSRYLYECLRDTVPKKMEVLQENGAGPWTAVVRGAVLHGMARSGLTESISVAVDSRVSRHSYGTLVNILPFDPKEHDTKDRVYCEGHQEFLAVEQTQWFVEIGESVSTYDPIISNFWQDLTKPDEHIQVEIVISDSTTPPTRKDDSVKLLCEIKASELPKFDELPVWTNKDGKVFRRITYELRIVSDGSSLEFAVYHKDKRLASESVMFDSTNRNADSDDEDDPPETKPRQLLSELDSEIVRVDSDSDYVDD</sequence>
<dbReference type="PRINTS" id="PR00301">
    <property type="entry name" value="HEATSHOCK70"/>
</dbReference>
<dbReference type="AlphaFoldDB" id="A0A9W8RPG0"/>
<accession>A0A9W8RPG0</accession>
<dbReference type="InterPro" id="IPR043129">
    <property type="entry name" value="ATPase_NBD"/>
</dbReference>
<dbReference type="EMBL" id="JAOQAZ010000033">
    <property type="protein sequence ID" value="KAJ4249431.1"/>
    <property type="molecule type" value="Genomic_DNA"/>
</dbReference>
<gene>
    <name evidence="2" type="ORF">NW762_012286</name>
</gene>
<reference evidence="2" key="1">
    <citation type="submission" date="2022-09" db="EMBL/GenBank/DDBJ databases">
        <title>Fusarium specimens isolated from Avocado Roots.</title>
        <authorList>
            <person name="Stajich J."/>
            <person name="Roper C."/>
            <person name="Heimlech-Rivalta G."/>
        </authorList>
    </citation>
    <scope>NUCLEOTIDE SEQUENCE</scope>
    <source>
        <strain evidence="2">CF00136</strain>
    </source>
</reference>
<evidence type="ECO:0000313" key="3">
    <source>
        <dbReference type="Proteomes" id="UP001152049"/>
    </source>
</evidence>
<evidence type="ECO:0000313" key="2">
    <source>
        <dbReference type="EMBL" id="KAJ4249431.1"/>
    </source>
</evidence>
<proteinExistence type="predicted"/>
<name>A0A9W8RPG0_9HYPO</name>
<dbReference type="PANTHER" id="PTHR14187">
    <property type="entry name" value="ALPHA KINASE/ELONGATION FACTOR 2 KINASE"/>
    <property type="match status" value="1"/>
</dbReference>
<keyword evidence="3" id="KW-1185">Reference proteome</keyword>
<dbReference type="Proteomes" id="UP001152049">
    <property type="component" value="Unassembled WGS sequence"/>
</dbReference>
<comment type="caution">
    <text evidence="2">The sequence shown here is derived from an EMBL/GenBank/DDBJ whole genome shotgun (WGS) entry which is preliminary data.</text>
</comment>
<dbReference type="Gene3D" id="3.90.640.10">
    <property type="entry name" value="Actin, Chain A, domain 4"/>
    <property type="match status" value="1"/>
</dbReference>
<dbReference type="CDD" id="cd10170">
    <property type="entry name" value="ASKHA_NBD_HSP70"/>
    <property type="match status" value="1"/>
</dbReference>
<dbReference type="PANTHER" id="PTHR14187:SF5">
    <property type="entry name" value="HEAT SHOCK 70 KDA PROTEIN 12A"/>
    <property type="match status" value="1"/>
</dbReference>
<organism evidence="2 3">
    <name type="scientific">Fusarium torreyae</name>
    <dbReference type="NCBI Taxonomy" id="1237075"/>
    <lineage>
        <taxon>Eukaryota</taxon>
        <taxon>Fungi</taxon>
        <taxon>Dikarya</taxon>
        <taxon>Ascomycota</taxon>
        <taxon>Pezizomycotina</taxon>
        <taxon>Sordariomycetes</taxon>
        <taxon>Hypocreomycetidae</taxon>
        <taxon>Hypocreales</taxon>
        <taxon>Nectriaceae</taxon>
        <taxon>Fusarium</taxon>
    </lineage>
</organism>